<evidence type="ECO:0000313" key="9">
    <source>
        <dbReference type="EMBL" id="AOU99470.1"/>
    </source>
</evidence>
<name>A0A1D8ISH7_9GAMM</name>
<dbReference type="GO" id="GO:0005886">
    <property type="term" value="C:plasma membrane"/>
    <property type="evidence" value="ECO:0007669"/>
    <property type="project" value="UniProtKB-SubCell"/>
</dbReference>
<keyword evidence="7 8" id="KW-0472">Membrane</keyword>
<evidence type="ECO:0000256" key="3">
    <source>
        <dbReference type="ARBA" id="ARBA00022448"/>
    </source>
</evidence>
<comment type="similarity">
    <text evidence="2">Belongs to the tellurite-resistance/dicarboxylate transporter (TDT) family.</text>
</comment>
<evidence type="ECO:0000313" key="10">
    <source>
        <dbReference type="Proteomes" id="UP000095401"/>
    </source>
</evidence>
<dbReference type="InterPro" id="IPR004695">
    <property type="entry name" value="SLAC1/Mae1/Ssu1/TehA"/>
</dbReference>
<feature type="transmembrane region" description="Helical" evidence="8">
    <location>
        <begin position="311"/>
        <end position="330"/>
    </location>
</feature>
<dbReference type="GO" id="GO:0000319">
    <property type="term" value="F:sulfite transmembrane transporter activity"/>
    <property type="evidence" value="ECO:0007669"/>
    <property type="project" value="TreeGrafter"/>
</dbReference>
<dbReference type="AlphaFoldDB" id="A0A1D8ISH7"/>
<evidence type="ECO:0000256" key="7">
    <source>
        <dbReference type="ARBA" id="ARBA00023136"/>
    </source>
</evidence>
<proteinExistence type="inferred from homology"/>
<dbReference type="Proteomes" id="UP000095401">
    <property type="component" value="Chromosome"/>
</dbReference>
<feature type="transmembrane region" description="Helical" evidence="8">
    <location>
        <begin position="165"/>
        <end position="189"/>
    </location>
</feature>
<dbReference type="PANTHER" id="PTHR31686:SF1">
    <property type="entry name" value="SULFITE EFFLUX PUMP SSU1"/>
    <property type="match status" value="1"/>
</dbReference>
<keyword evidence="5 8" id="KW-0812">Transmembrane</keyword>
<feature type="transmembrane region" description="Helical" evidence="8">
    <location>
        <begin position="236"/>
        <end position="257"/>
    </location>
</feature>
<keyword evidence="3" id="KW-0813">Transport</keyword>
<evidence type="ECO:0000256" key="6">
    <source>
        <dbReference type="ARBA" id="ARBA00022989"/>
    </source>
</evidence>
<keyword evidence="10" id="KW-1185">Reference proteome</keyword>
<feature type="transmembrane region" description="Helical" evidence="8">
    <location>
        <begin position="277"/>
        <end position="299"/>
    </location>
</feature>
<accession>A0A1D8ISH7</accession>
<feature type="transmembrane region" description="Helical" evidence="8">
    <location>
        <begin position="95"/>
        <end position="117"/>
    </location>
</feature>
<evidence type="ECO:0000256" key="1">
    <source>
        <dbReference type="ARBA" id="ARBA00004651"/>
    </source>
</evidence>
<evidence type="ECO:0000256" key="5">
    <source>
        <dbReference type="ARBA" id="ARBA00022692"/>
    </source>
</evidence>
<protein>
    <submittedName>
        <fullName evidence="9">C4-dicarboxylate ABC transporter</fullName>
    </submittedName>
</protein>
<dbReference type="InterPro" id="IPR038665">
    <property type="entry name" value="Voltage-dep_anion_channel_sf"/>
</dbReference>
<feature type="transmembrane region" description="Helical" evidence="8">
    <location>
        <begin position="201"/>
        <end position="224"/>
    </location>
</feature>
<gene>
    <name evidence="9" type="ORF">BI364_01980</name>
</gene>
<organism evidence="9 10">
    <name type="scientific">Acidihalobacter yilgarnensis</name>
    <dbReference type="NCBI Taxonomy" id="2819280"/>
    <lineage>
        <taxon>Bacteria</taxon>
        <taxon>Pseudomonadati</taxon>
        <taxon>Pseudomonadota</taxon>
        <taxon>Gammaproteobacteria</taxon>
        <taxon>Chromatiales</taxon>
        <taxon>Ectothiorhodospiraceae</taxon>
        <taxon>Acidihalobacter</taxon>
    </lineage>
</organism>
<keyword evidence="6 8" id="KW-1133">Transmembrane helix</keyword>
<feature type="transmembrane region" description="Helical" evidence="8">
    <location>
        <begin position="132"/>
        <end position="153"/>
    </location>
</feature>
<evidence type="ECO:0000256" key="8">
    <source>
        <dbReference type="SAM" id="Phobius"/>
    </source>
</evidence>
<evidence type="ECO:0000256" key="4">
    <source>
        <dbReference type="ARBA" id="ARBA00022475"/>
    </source>
</evidence>
<dbReference type="EMBL" id="CP017415">
    <property type="protein sequence ID" value="AOU99470.1"/>
    <property type="molecule type" value="Genomic_DNA"/>
</dbReference>
<feature type="transmembrane region" description="Helical" evidence="8">
    <location>
        <begin position="21"/>
        <end position="41"/>
    </location>
</feature>
<dbReference type="Gene3D" id="1.50.10.150">
    <property type="entry name" value="Voltage-dependent anion channel"/>
    <property type="match status" value="1"/>
</dbReference>
<feature type="transmembrane region" description="Helical" evidence="8">
    <location>
        <begin position="61"/>
        <end position="83"/>
    </location>
</feature>
<evidence type="ECO:0000256" key="2">
    <source>
        <dbReference type="ARBA" id="ARBA00008566"/>
    </source>
</evidence>
<dbReference type="KEGG" id="aprs:BI364_01980"/>
<sequence length="391" mass="42776">MLQAAPGGIGIMKSHKSVKEIVRHFTPNWFTMNMGTGILFLSLHESFPAALPGQDWLTRGLWWFDMGLYVLFSSLLLARLVWFPDSLGRLLRHPVQSMFLGAIPMGLVPILDGWVLFGPELIGHAAIGLAEALWWADAFLAVLFGWLVPYFMFTRQAHLLERMTAVWLLPIVSAEVTAAAGGLLAPHLAPAAAEVVVMTSYVLWALSMPLALTIVVILFLRLVLHKLPHRDMAVSSWLVLGPMGTGALGLLLLGVAAPAAFAGTPLASLGPLARGVGVIGGVMLWGYGLWWWVMAWLLTLRYLREGLPFNMGWWGFTFPLGVYAAATLQLAHETGLAAFGIFGALLVVQLAGFWTVVTLRTFHGMWYGYLFNAPCLSSETGLFESEPEPHT</sequence>
<dbReference type="InterPro" id="IPR051629">
    <property type="entry name" value="Sulfite_efflux_TDT"/>
</dbReference>
<dbReference type="CDD" id="cd09318">
    <property type="entry name" value="TDT_SSU1"/>
    <property type="match status" value="1"/>
</dbReference>
<dbReference type="Pfam" id="PF03595">
    <property type="entry name" value="SLAC1"/>
    <property type="match status" value="1"/>
</dbReference>
<reference evidence="10" key="1">
    <citation type="submission" date="2016-09" db="EMBL/GenBank/DDBJ databases">
        <title>Acidihalobacter prosperus F5.</title>
        <authorList>
            <person name="Khaleque H.N."/>
            <person name="Ramsay J.P."/>
            <person name="Kaksonen A.H."/>
            <person name="Boxall N.J."/>
            <person name="Watkin E.L.J."/>
        </authorList>
    </citation>
    <scope>NUCLEOTIDE SEQUENCE [LARGE SCALE GENOMIC DNA]</scope>
    <source>
        <strain evidence="10">F5</strain>
    </source>
</reference>
<dbReference type="PANTHER" id="PTHR31686">
    <property type="match status" value="1"/>
</dbReference>
<comment type="subcellular location">
    <subcellularLocation>
        <location evidence="1">Cell membrane</location>
        <topology evidence="1">Multi-pass membrane protein</topology>
    </subcellularLocation>
</comment>
<feature type="transmembrane region" description="Helical" evidence="8">
    <location>
        <begin position="336"/>
        <end position="357"/>
    </location>
</feature>
<keyword evidence="4" id="KW-1003">Cell membrane</keyword>